<comment type="caution">
    <text evidence="1">The sequence shown here is derived from an EMBL/GenBank/DDBJ whole genome shotgun (WGS) entry which is preliminary data.</text>
</comment>
<organism evidence="1 2">
    <name type="scientific">Nepenthes gracilis</name>
    <name type="common">Slender pitcher plant</name>
    <dbReference type="NCBI Taxonomy" id="150966"/>
    <lineage>
        <taxon>Eukaryota</taxon>
        <taxon>Viridiplantae</taxon>
        <taxon>Streptophyta</taxon>
        <taxon>Embryophyta</taxon>
        <taxon>Tracheophyta</taxon>
        <taxon>Spermatophyta</taxon>
        <taxon>Magnoliopsida</taxon>
        <taxon>eudicotyledons</taxon>
        <taxon>Gunneridae</taxon>
        <taxon>Pentapetalae</taxon>
        <taxon>Caryophyllales</taxon>
        <taxon>Nepenthaceae</taxon>
        <taxon>Nepenthes</taxon>
    </lineage>
</organism>
<name>A0AAD3XGC1_NEPGR</name>
<protein>
    <submittedName>
        <fullName evidence="1">Uncharacterized protein</fullName>
    </submittedName>
</protein>
<dbReference type="Proteomes" id="UP001279734">
    <property type="component" value="Unassembled WGS sequence"/>
</dbReference>
<sequence length="93" mass="10162">MDHCSCHELLMADRMLAIALCPSSNPRSWMCYQHMLLIPCFAPCGSLPKCGEWPGHHIGIGCSRVLAAECAVIGSQLKASSCCWLMPSCFCED</sequence>
<gene>
    <name evidence="1" type="ORF">Nepgr_005347</name>
</gene>
<dbReference type="AlphaFoldDB" id="A0AAD3XGC1"/>
<accession>A0AAD3XGC1</accession>
<keyword evidence="2" id="KW-1185">Reference proteome</keyword>
<proteinExistence type="predicted"/>
<dbReference type="EMBL" id="BSYO01000004">
    <property type="protein sequence ID" value="GMH03508.1"/>
    <property type="molecule type" value="Genomic_DNA"/>
</dbReference>
<evidence type="ECO:0000313" key="2">
    <source>
        <dbReference type="Proteomes" id="UP001279734"/>
    </source>
</evidence>
<reference evidence="1" key="1">
    <citation type="submission" date="2023-05" db="EMBL/GenBank/DDBJ databases">
        <title>Nepenthes gracilis genome sequencing.</title>
        <authorList>
            <person name="Fukushima K."/>
        </authorList>
    </citation>
    <scope>NUCLEOTIDE SEQUENCE</scope>
    <source>
        <strain evidence="1">SING2019-196</strain>
    </source>
</reference>
<evidence type="ECO:0000313" key="1">
    <source>
        <dbReference type="EMBL" id="GMH03508.1"/>
    </source>
</evidence>